<proteinExistence type="predicted"/>
<accession>A0A420WFD4</accession>
<dbReference type="Gene3D" id="2.60.120.620">
    <property type="entry name" value="q2cbj1_9rhob like domain"/>
    <property type="match status" value="1"/>
</dbReference>
<dbReference type="EMBL" id="RBII01000002">
    <property type="protein sequence ID" value="RKQ69708.1"/>
    <property type="molecule type" value="Genomic_DNA"/>
</dbReference>
<gene>
    <name evidence="1" type="ORF">DES40_2512</name>
</gene>
<reference evidence="1 2" key="1">
    <citation type="submission" date="2018-10" db="EMBL/GenBank/DDBJ databases">
        <title>Genomic Encyclopedia of Type Strains, Phase IV (KMG-IV): sequencing the most valuable type-strain genomes for metagenomic binning, comparative biology and taxonomic classification.</title>
        <authorList>
            <person name="Goeker M."/>
        </authorList>
    </citation>
    <scope>NUCLEOTIDE SEQUENCE [LARGE SCALE GENOMIC DNA]</scope>
    <source>
        <strain evidence="1 2">DSM 22008</strain>
    </source>
</reference>
<dbReference type="RefSeq" id="WP_121102654.1">
    <property type="nucleotide sequence ID" value="NZ_RBII01000002.1"/>
</dbReference>
<keyword evidence="2" id="KW-1185">Reference proteome</keyword>
<evidence type="ECO:0000313" key="1">
    <source>
        <dbReference type="EMBL" id="RKQ69708.1"/>
    </source>
</evidence>
<evidence type="ECO:0008006" key="3">
    <source>
        <dbReference type="Google" id="ProtNLM"/>
    </source>
</evidence>
<protein>
    <recommendedName>
        <fullName evidence="3">Fe2OG dioxygenase domain-containing protein</fullName>
    </recommendedName>
</protein>
<organism evidence="1 2">
    <name type="scientific">Litorimonas taeanensis</name>
    <dbReference type="NCBI Taxonomy" id="568099"/>
    <lineage>
        <taxon>Bacteria</taxon>
        <taxon>Pseudomonadati</taxon>
        <taxon>Pseudomonadota</taxon>
        <taxon>Alphaproteobacteria</taxon>
        <taxon>Maricaulales</taxon>
        <taxon>Robiginitomaculaceae</taxon>
    </lineage>
</organism>
<dbReference type="SUPFAM" id="SSF51197">
    <property type="entry name" value="Clavaminate synthase-like"/>
    <property type="match status" value="1"/>
</dbReference>
<dbReference type="Proteomes" id="UP000282211">
    <property type="component" value="Unassembled WGS sequence"/>
</dbReference>
<dbReference type="OrthoDB" id="255432at2"/>
<evidence type="ECO:0000313" key="2">
    <source>
        <dbReference type="Proteomes" id="UP000282211"/>
    </source>
</evidence>
<dbReference type="InParanoid" id="A0A420WFD4"/>
<name>A0A420WFD4_9PROT</name>
<sequence>MSTTLLTQARTVSRPTRQAMLQRDPSVHEFWHENAKIFEAAWAEWEEKEGNKQFVLDASLYAPALRRAIEQSWKNPNKEIAVKDLWTEVFPNVFEAQFFDPEKLHILRAYLDKVFEADIPLRPPYGIVLNRRGAMLDPRSEGYLATPTFQTFYHELINQYMRPVSRLLLPDTYGYDSQSFGFSIAWQAGKDTTLRPHTDASSVTLNINLNLPEESFGGSAVRFIDPVNRKVESLSFKPGTALIHHGNVAHASEPITEGERHNFILWLYGEGGQTPYPHGPASMPISAKERWTIPDNRPDGFAPF</sequence>
<comment type="caution">
    <text evidence="1">The sequence shown here is derived from an EMBL/GenBank/DDBJ whole genome shotgun (WGS) entry which is preliminary data.</text>
</comment>
<dbReference type="AlphaFoldDB" id="A0A420WFD4"/>